<reference evidence="3" key="1">
    <citation type="submission" date="2016-10" db="EMBL/GenBank/DDBJ databases">
        <authorList>
            <person name="Varghese N."/>
            <person name="Submissions S."/>
        </authorList>
    </citation>
    <scope>NUCLEOTIDE SEQUENCE [LARGE SCALE GENOMIC DNA]</scope>
    <source>
        <strain evidence="3">XBD1002</strain>
    </source>
</reference>
<gene>
    <name evidence="2" type="ORF">SAMN04487775_108170</name>
</gene>
<feature type="transmembrane region" description="Helical" evidence="1">
    <location>
        <begin position="42"/>
        <end position="65"/>
    </location>
</feature>
<protein>
    <submittedName>
        <fullName evidence="2">Uncharacterized protein</fullName>
    </submittedName>
</protein>
<dbReference type="Proteomes" id="UP000182737">
    <property type="component" value="Unassembled WGS sequence"/>
</dbReference>
<keyword evidence="3" id="KW-1185">Reference proteome</keyword>
<keyword evidence="1" id="KW-1133">Transmembrane helix</keyword>
<sequence length="887" mass="101710">MKDEKEKKAKKAKRSKYPDWYIGPPKPMKTKTFEFHKPTPKFWVGFGFTLAILGFITYIVIRLVMVAQAVQPPLEYYEYNEEQQPETYILENNNIKFELDSRTTQFTVTQKKNGHVWYSNPPAVQSDKIALPSEKNNMRSPLLVKYSTQNGTDEVYDIFSNSVERKFYTVSKNGQEIRVDYTIGQMDREYIFPLILYQSDLEKWEEGLSKTDTRALERSYHKYTMSSLKGDERDAMIAKYPKIEEEPLYLVFETLQNHIKEQMEVLFAKQGFTYEDYLENKELYKETNIKEVPAFSLSVIYKLDDKGFSVEIPFDEISYRLKYPLTQVSVLPYFGAGSNTDTGFILVPDGGGSLINFNNGKTRQNTYYADCYGWDYAMDRKAIVTETRATYPVFGIANGDSGFISIINSGAEYAGVTAEIAGKLGSYNYARFDYKMLHSEEFDVSARTTSKQYIYENALPKGEVIKQSFVFVEAPSYVDMAKEYRNYLFAGAKKTQNKDIPLAVELIGAVEKKQQVLGMPKTKPYALTTYKEAADIIEQIDEMKLNNVSYKLSGFINEGIRSTMLNKVRFIKSLGGKGGFKKLVKSTEDSSAKLYLDGSVQTQYRTGLFKGFFKYRDAARFVSDELCKLSEYSTIWYGKDDGRDNYYLLRQALRDKCADVLTKSASKLGLDGISYSDNGKTLSSDFNEKHVTTRASARQAQQDKMKDANDKGLGVMVNAGNDYTLNYVDFITNMELHGNDYAIVDKNVPFYQIALHGYKNYAGSPINLGYEKDQLILESAETGAGLYYSFMQASPKKLQDTNYTEYYSSCFDSWKDELEDSYNRYNKELAAVANCLIVDHEYVSEQVTKTTFDNGYVVYVNFGYSDFWTSTRQHIPERDYRVFAVED</sequence>
<keyword evidence="1" id="KW-0472">Membrane</keyword>
<evidence type="ECO:0000256" key="1">
    <source>
        <dbReference type="SAM" id="Phobius"/>
    </source>
</evidence>
<evidence type="ECO:0000313" key="2">
    <source>
        <dbReference type="EMBL" id="SFI94299.1"/>
    </source>
</evidence>
<evidence type="ECO:0000313" key="3">
    <source>
        <dbReference type="Proteomes" id="UP000182737"/>
    </source>
</evidence>
<dbReference type="EMBL" id="FORI01000008">
    <property type="protein sequence ID" value="SFI94299.1"/>
    <property type="molecule type" value="Genomic_DNA"/>
</dbReference>
<keyword evidence="1" id="KW-0812">Transmembrane</keyword>
<proteinExistence type="predicted"/>
<dbReference type="AlphaFoldDB" id="A0A1I3MB97"/>
<name>A0A1I3MB97_9SPIR</name>
<dbReference type="RefSeq" id="WP_074932811.1">
    <property type="nucleotide sequence ID" value="NZ_FORI01000008.1"/>
</dbReference>
<organism evidence="2 3">
    <name type="scientific">Treponema bryantii</name>
    <dbReference type="NCBI Taxonomy" id="163"/>
    <lineage>
        <taxon>Bacteria</taxon>
        <taxon>Pseudomonadati</taxon>
        <taxon>Spirochaetota</taxon>
        <taxon>Spirochaetia</taxon>
        <taxon>Spirochaetales</taxon>
        <taxon>Treponemataceae</taxon>
        <taxon>Treponema</taxon>
    </lineage>
</organism>
<dbReference type="Pfam" id="PF18952">
    <property type="entry name" value="DUF5696"/>
    <property type="match status" value="1"/>
</dbReference>
<accession>A0A1I3MB97</accession>
<dbReference type="OrthoDB" id="9793135at2"/>
<dbReference type="InterPro" id="IPR043751">
    <property type="entry name" value="DUF5696"/>
</dbReference>